<dbReference type="Proteomes" id="UP000030671">
    <property type="component" value="Unassembled WGS sequence"/>
</dbReference>
<protein>
    <recommendedName>
        <fullName evidence="4">Pal1-domain-containing protein</fullName>
    </recommendedName>
</protein>
<dbReference type="eggNOG" id="ENOG502S21G">
    <property type="taxonomic scope" value="Eukaryota"/>
</dbReference>
<sequence length="404" mass="43494">MDAVRDTVTVRTSDHPSRSRPSRSQSTAPPTHSNPSRPLPAPARRSHSDESVPPAASADKSKANARTRTAKKPSVHADVIDRLDFSGVGPMFHHDGPFDACAPSRNRTRTKAPMYAWTGINPEDEQVAAQYRDKRSGPAAVASTTYNSPYPQRNAYNAIPTSPYYPEPPKKEVDAIAEAWGIHEPEPYEEFFAGGGNREGEAPATYGRSARRSKETRESEELRRGNKRSALPPPQPIFVADGALPENDAYPSSPPLSAVSPGIKRNKSLMQRIRKMRDSPNVPVGFDDLGTPASGNGEQSPTSSNESAGGAQYSRPTHRTQNSLLGRLGGRPGRENVSPSAEAYVYVEDPKMKELPVTPGSPHPNHDRGYFDGQPASAPGASPAGLGRKTSLLKKVKGVVKGAK</sequence>
<feature type="region of interest" description="Disordered" evidence="1">
    <location>
        <begin position="1"/>
        <end position="77"/>
    </location>
</feature>
<feature type="compositionally biased region" description="Basic and acidic residues" evidence="1">
    <location>
        <begin position="212"/>
        <end position="224"/>
    </location>
</feature>
<dbReference type="EMBL" id="KI925454">
    <property type="protein sequence ID" value="ETW87419.1"/>
    <property type="molecule type" value="Genomic_DNA"/>
</dbReference>
<feature type="compositionally biased region" description="Basic residues" evidence="1">
    <location>
        <begin position="63"/>
        <end position="74"/>
    </location>
</feature>
<feature type="region of interest" description="Disordered" evidence="1">
    <location>
        <begin position="133"/>
        <end position="154"/>
    </location>
</feature>
<organism evidence="2 3">
    <name type="scientific">Heterobasidion irregulare (strain TC 32-1)</name>
    <dbReference type="NCBI Taxonomy" id="747525"/>
    <lineage>
        <taxon>Eukaryota</taxon>
        <taxon>Fungi</taxon>
        <taxon>Dikarya</taxon>
        <taxon>Basidiomycota</taxon>
        <taxon>Agaricomycotina</taxon>
        <taxon>Agaricomycetes</taxon>
        <taxon>Russulales</taxon>
        <taxon>Bondarzewiaceae</taxon>
        <taxon>Heterobasidion</taxon>
        <taxon>Heterobasidion annosum species complex</taxon>
    </lineage>
</organism>
<dbReference type="GeneID" id="20672570"/>
<dbReference type="GO" id="GO:0005737">
    <property type="term" value="C:cytoplasm"/>
    <property type="evidence" value="ECO:0007669"/>
    <property type="project" value="TreeGrafter"/>
</dbReference>
<dbReference type="PANTHER" id="PTHR28307:SF2">
    <property type="entry name" value="PROTEIN PAL1"/>
    <property type="match status" value="1"/>
</dbReference>
<feature type="compositionally biased region" description="Polar residues" evidence="1">
    <location>
        <begin position="142"/>
        <end position="154"/>
    </location>
</feature>
<feature type="compositionally biased region" description="Low complexity" evidence="1">
    <location>
        <begin position="22"/>
        <end position="36"/>
    </location>
</feature>
<dbReference type="AlphaFoldDB" id="W4KNZ6"/>
<keyword evidence="3" id="KW-1185">Reference proteome</keyword>
<dbReference type="InterPro" id="IPR013226">
    <property type="entry name" value="Pal1"/>
</dbReference>
<evidence type="ECO:0000313" key="2">
    <source>
        <dbReference type="EMBL" id="ETW87419.1"/>
    </source>
</evidence>
<reference evidence="2 3" key="1">
    <citation type="journal article" date="2012" name="New Phytol.">
        <title>Insight into trade-off between wood decay and parasitism from the genome of a fungal forest pathogen.</title>
        <authorList>
            <person name="Olson A."/>
            <person name="Aerts A."/>
            <person name="Asiegbu F."/>
            <person name="Belbahri L."/>
            <person name="Bouzid O."/>
            <person name="Broberg A."/>
            <person name="Canback B."/>
            <person name="Coutinho P.M."/>
            <person name="Cullen D."/>
            <person name="Dalman K."/>
            <person name="Deflorio G."/>
            <person name="van Diepen L.T."/>
            <person name="Dunand C."/>
            <person name="Duplessis S."/>
            <person name="Durling M."/>
            <person name="Gonthier P."/>
            <person name="Grimwood J."/>
            <person name="Fossdal C.G."/>
            <person name="Hansson D."/>
            <person name="Henrissat B."/>
            <person name="Hietala A."/>
            <person name="Himmelstrand K."/>
            <person name="Hoffmeister D."/>
            <person name="Hogberg N."/>
            <person name="James T.Y."/>
            <person name="Karlsson M."/>
            <person name="Kohler A."/>
            <person name="Kues U."/>
            <person name="Lee Y.H."/>
            <person name="Lin Y.C."/>
            <person name="Lind M."/>
            <person name="Lindquist E."/>
            <person name="Lombard V."/>
            <person name="Lucas S."/>
            <person name="Lunden K."/>
            <person name="Morin E."/>
            <person name="Murat C."/>
            <person name="Park J."/>
            <person name="Raffaello T."/>
            <person name="Rouze P."/>
            <person name="Salamov A."/>
            <person name="Schmutz J."/>
            <person name="Solheim H."/>
            <person name="Stahlberg J."/>
            <person name="Velez H."/>
            <person name="de Vries R.P."/>
            <person name="Wiebenga A."/>
            <person name="Woodward S."/>
            <person name="Yakovlev I."/>
            <person name="Garbelotto M."/>
            <person name="Martin F."/>
            <person name="Grigoriev I.V."/>
            <person name="Stenlid J."/>
        </authorList>
    </citation>
    <scope>NUCLEOTIDE SEQUENCE [LARGE SCALE GENOMIC DNA]</scope>
    <source>
        <strain evidence="2 3">TC 32-1</strain>
    </source>
</reference>
<dbReference type="RefSeq" id="XP_009541322.1">
    <property type="nucleotide sequence ID" value="XM_009543027.1"/>
</dbReference>
<evidence type="ECO:0008006" key="4">
    <source>
        <dbReference type="Google" id="ProtNLM"/>
    </source>
</evidence>
<dbReference type="FunCoup" id="W4KNZ6">
    <property type="interactions" value="123"/>
</dbReference>
<feature type="compositionally biased region" description="Basic residues" evidence="1">
    <location>
        <begin position="264"/>
        <end position="275"/>
    </location>
</feature>
<dbReference type="KEGG" id="hir:HETIRDRAFT_407073"/>
<evidence type="ECO:0000256" key="1">
    <source>
        <dbReference type="SAM" id="MobiDB-lite"/>
    </source>
</evidence>
<dbReference type="PANTHER" id="PTHR28307">
    <property type="entry name" value="PROTEIN PAL1"/>
    <property type="match status" value="1"/>
</dbReference>
<proteinExistence type="predicted"/>
<gene>
    <name evidence="2" type="ORF">HETIRDRAFT_407073</name>
</gene>
<feature type="region of interest" description="Disordered" evidence="1">
    <location>
        <begin position="188"/>
        <end position="391"/>
    </location>
</feature>
<evidence type="ECO:0000313" key="3">
    <source>
        <dbReference type="Proteomes" id="UP000030671"/>
    </source>
</evidence>
<dbReference type="OrthoDB" id="5352132at2759"/>
<feature type="compositionally biased region" description="Low complexity" evidence="1">
    <location>
        <begin position="375"/>
        <end position="385"/>
    </location>
</feature>
<feature type="compositionally biased region" description="Polar residues" evidence="1">
    <location>
        <begin position="293"/>
        <end position="307"/>
    </location>
</feature>
<dbReference type="InParanoid" id="W4KNZ6"/>
<dbReference type="HOGENOM" id="CLU_681621_0_0_1"/>
<name>W4KNZ6_HETIT</name>
<dbReference type="Pfam" id="PF08316">
    <property type="entry name" value="Pal1"/>
    <property type="match status" value="1"/>
</dbReference>
<accession>W4KNZ6</accession>